<comment type="caution">
    <text evidence="1">The sequence shown here is derived from an EMBL/GenBank/DDBJ whole genome shotgun (WGS) entry which is preliminary data.</text>
</comment>
<dbReference type="Proteomes" id="UP000226437">
    <property type="component" value="Unassembled WGS sequence"/>
</dbReference>
<evidence type="ECO:0000313" key="2">
    <source>
        <dbReference type="Proteomes" id="UP000226437"/>
    </source>
</evidence>
<reference evidence="1 2" key="1">
    <citation type="submission" date="2017-10" db="EMBL/GenBank/DDBJ databases">
        <title>The draft genome sequence of Lewinella marina KCTC 32374.</title>
        <authorList>
            <person name="Wang K."/>
        </authorList>
    </citation>
    <scope>NUCLEOTIDE SEQUENCE [LARGE SCALE GENOMIC DNA]</scope>
    <source>
        <strain evidence="1 2">MKG-38</strain>
    </source>
</reference>
<dbReference type="AlphaFoldDB" id="A0A2G0CEC4"/>
<proteinExistence type="predicted"/>
<accession>A0A2G0CEC4</accession>
<name>A0A2G0CEC4_9BACT</name>
<dbReference type="EMBL" id="PDLO01000004">
    <property type="protein sequence ID" value="PHK98328.1"/>
    <property type="molecule type" value="Genomic_DNA"/>
</dbReference>
<keyword evidence="2" id="KW-1185">Reference proteome</keyword>
<sequence length="168" mass="18976">MSDTPRIRFSHFVEQFPELSLPITLGEDTVRRISKETPPLPTRMIDQFLIPIEPTQVNEEFTEFVACLRLPEADNYVGIVYWRADLAQYHYTLVTLNPKTEEVIDRLILAGTSYDGAELTQTTAAITEALMIYQVSGQGQGGQKFDYQASASTARRFQIADSGRIIEL</sequence>
<gene>
    <name evidence="1" type="ORF">CGL56_11545</name>
</gene>
<dbReference type="OrthoDB" id="1491260at2"/>
<dbReference type="RefSeq" id="WP_099106714.1">
    <property type="nucleotide sequence ID" value="NZ_JAATJF010000004.1"/>
</dbReference>
<protein>
    <submittedName>
        <fullName evidence="1">Uncharacterized protein</fullName>
    </submittedName>
</protein>
<organism evidence="1 2">
    <name type="scientific">Neolewinella marina</name>
    <dbReference type="NCBI Taxonomy" id="438751"/>
    <lineage>
        <taxon>Bacteria</taxon>
        <taxon>Pseudomonadati</taxon>
        <taxon>Bacteroidota</taxon>
        <taxon>Saprospiria</taxon>
        <taxon>Saprospirales</taxon>
        <taxon>Lewinellaceae</taxon>
        <taxon>Neolewinella</taxon>
    </lineage>
</organism>
<evidence type="ECO:0000313" key="1">
    <source>
        <dbReference type="EMBL" id="PHK98328.1"/>
    </source>
</evidence>